<dbReference type="PROSITE" id="PS00012">
    <property type="entry name" value="PHOSPHOPANTETHEINE"/>
    <property type="match status" value="1"/>
</dbReference>
<dbReference type="GO" id="GO:0016874">
    <property type="term" value="F:ligase activity"/>
    <property type="evidence" value="ECO:0007669"/>
    <property type="project" value="UniProtKB-KW"/>
</dbReference>
<dbReference type="Gene3D" id="3.30.559.10">
    <property type="entry name" value="Chloramphenicol acetyltransferase-like domain"/>
    <property type="match status" value="2"/>
</dbReference>
<dbReference type="InterPro" id="IPR023213">
    <property type="entry name" value="CAT-like_dom_sf"/>
</dbReference>
<dbReference type="InterPro" id="IPR001242">
    <property type="entry name" value="Condensation_dom"/>
</dbReference>
<keyword evidence="7" id="KW-0511">Multifunctional enzyme</keyword>
<feature type="domain" description="Carrier" evidence="9">
    <location>
        <begin position="957"/>
        <end position="1031"/>
    </location>
</feature>
<evidence type="ECO:0000256" key="8">
    <source>
        <dbReference type="SAM" id="MobiDB-lite"/>
    </source>
</evidence>
<organism evidence="10 11">
    <name type="scientific">Paenibacillus peoriae</name>
    <dbReference type="NCBI Taxonomy" id="59893"/>
    <lineage>
        <taxon>Bacteria</taxon>
        <taxon>Bacillati</taxon>
        <taxon>Bacillota</taxon>
        <taxon>Bacilli</taxon>
        <taxon>Bacillales</taxon>
        <taxon>Paenibacillaceae</taxon>
        <taxon>Paenibacillus</taxon>
    </lineage>
</organism>
<accession>A0A7H0Y775</accession>
<dbReference type="Gene3D" id="2.30.38.10">
    <property type="entry name" value="Luciferase, Domain 3"/>
    <property type="match status" value="1"/>
</dbReference>
<feature type="region of interest" description="Disordered" evidence="8">
    <location>
        <begin position="1506"/>
        <end position="1533"/>
    </location>
</feature>
<dbReference type="InterPro" id="IPR006162">
    <property type="entry name" value="Ppantetheine_attach_site"/>
</dbReference>
<dbReference type="FunFam" id="3.40.50.980:FF:000001">
    <property type="entry name" value="Non-ribosomal peptide synthetase"/>
    <property type="match status" value="1"/>
</dbReference>
<evidence type="ECO:0000256" key="5">
    <source>
        <dbReference type="ARBA" id="ARBA00022598"/>
    </source>
</evidence>
<evidence type="ECO:0000313" key="11">
    <source>
        <dbReference type="Proteomes" id="UP000516384"/>
    </source>
</evidence>
<evidence type="ECO:0000259" key="9">
    <source>
        <dbReference type="PROSITE" id="PS50075"/>
    </source>
</evidence>
<evidence type="ECO:0000256" key="6">
    <source>
        <dbReference type="ARBA" id="ARBA00023194"/>
    </source>
</evidence>
<dbReference type="InterPro" id="IPR010071">
    <property type="entry name" value="AA_adenyl_dom"/>
</dbReference>
<dbReference type="SUPFAM" id="SSF47336">
    <property type="entry name" value="ACP-like"/>
    <property type="match status" value="1"/>
</dbReference>
<dbReference type="InterPro" id="IPR025110">
    <property type="entry name" value="AMP-bd_C"/>
</dbReference>
<comment type="similarity">
    <text evidence="2">Belongs to the ATP-dependent AMP-binding enzyme family.</text>
</comment>
<dbReference type="InterPro" id="IPR036736">
    <property type="entry name" value="ACP-like_sf"/>
</dbReference>
<dbReference type="Gene3D" id="1.10.1200.10">
    <property type="entry name" value="ACP-like"/>
    <property type="match status" value="1"/>
</dbReference>
<dbReference type="GO" id="GO:0008610">
    <property type="term" value="P:lipid biosynthetic process"/>
    <property type="evidence" value="ECO:0007669"/>
    <property type="project" value="UniProtKB-ARBA"/>
</dbReference>
<dbReference type="PROSITE" id="PS00455">
    <property type="entry name" value="AMP_BINDING"/>
    <property type="match status" value="1"/>
</dbReference>
<gene>
    <name evidence="10" type="ORF">IAQ67_24645</name>
</gene>
<evidence type="ECO:0000256" key="7">
    <source>
        <dbReference type="ARBA" id="ARBA00023268"/>
    </source>
</evidence>
<dbReference type="PROSITE" id="PS50075">
    <property type="entry name" value="CARRIER"/>
    <property type="match status" value="1"/>
</dbReference>
<dbReference type="InterPro" id="IPR010060">
    <property type="entry name" value="NRPS_synth"/>
</dbReference>
<dbReference type="InterPro" id="IPR020845">
    <property type="entry name" value="AMP-binding_CS"/>
</dbReference>
<evidence type="ECO:0000313" key="10">
    <source>
        <dbReference type="EMBL" id="QNR66933.1"/>
    </source>
</evidence>
<evidence type="ECO:0000256" key="4">
    <source>
        <dbReference type="ARBA" id="ARBA00022553"/>
    </source>
</evidence>
<dbReference type="Pfam" id="PF00668">
    <property type="entry name" value="Condensation"/>
    <property type="match status" value="2"/>
</dbReference>
<dbReference type="GO" id="GO:0017000">
    <property type="term" value="P:antibiotic biosynthetic process"/>
    <property type="evidence" value="ECO:0007669"/>
    <property type="project" value="UniProtKB-KW"/>
</dbReference>
<reference evidence="10 11" key="1">
    <citation type="submission" date="2020-09" db="EMBL/GenBank/DDBJ databases">
        <title>Characterization of Paenibacillus peoriae strain ZF390 with broad-spectrum antimicrobial activity as a potential biocontrol agent.</title>
        <authorList>
            <person name="Li L."/>
            <person name="Zhao Y."/>
            <person name="Li B."/>
            <person name="Xie X."/>
        </authorList>
    </citation>
    <scope>NUCLEOTIDE SEQUENCE [LARGE SCALE GENOMIC DNA]</scope>
    <source>
        <strain evidence="10 11">ZF390</strain>
    </source>
</reference>
<dbReference type="InterPro" id="IPR045851">
    <property type="entry name" value="AMP-bd_C_sf"/>
</dbReference>
<dbReference type="SUPFAM" id="SSF56801">
    <property type="entry name" value="Acetyl-CoA synthetase-like"/>
    <property type="match status" value="1"/>
</dbReference>
<dbReference type="SUPFAM" id="SSF52777">
    <property type="entry name" value="CoA-dependent acyltransferases"/>
    <property type="match status" value="4"/>
</dbReference>
<dbReference type="InterPro" id="IPR009081">
    <property type="entry name" value="PP-bd_ACP"/>
</dbReference>
<proteinExistence type="inferred from homology"/>
<keyword evidence="6" id="KW-0045">Antibiotic biosynthesis</keyword>
<sequence length="1533" mass="176414">MEIVMERREYPLSHPQKRIWYMSNVYDNSSLYSIGGYLKLNGPIDFQKMEQSIQHVVKSNSAFHLRFVEREESAVQYLEVTSASIDFLDFSVYSNAKEEFFSWSEQEMQKPFLLTSAPLYYVAMFKISDHENGIFLKMHHLISDGWSFGLVGKKICSAYEQYVRNINADEQFDDAYFSFIEREQAYLASKRFLKDQAFWNDKYMNIPESMTMSVHENIKGKRQVFLMDDTKSSIIRAFADRHHCSVNTFFIALFFTYLSTMQAEEELVIGIPLLNRPTKMDKEVIGMYTGTMAFRYDMKKGLPFHELLKDVHKEISSCFMHHKFPYDLLVKDLTLTRQGYNSLFKHCINFYNTSIDYDVDGMSVELVEQYNGSQPYELQMVVDEWNQEGKFTLAFDYLTSVYSDDQILDLWEYLMSLIDCVVLEPCQPIEKIDVVQGPVKQKLIYDFNATEAIYPCNRDIGILFEEQVDRSPGRIALTFKDEELTYWQLNAKANQLARKLQMFGVEKGSRVGIVVTHSLEMVIGIMGVIKAGAVYVPIDSAYPIERINYMLRDSQISIILTNMDIEERFEFKGEIVQLDNPDLYSGESGNLGQWNTPHDLAYVIYTSGSTGVPKGVMVEHRGLTNYIWWARKMYINHWDEAFALYSSISFDLTVTSLFTPLINGNQIHIYDDDGSEFVLYKILRENKTNILKLTPSHLSLLKDTDYQSSTVKRFIVGGEDLKCSLAAQIHRNFNDGLEIYNEYGPTETVVGCMIYRFQADMDTNGSVPIGKPADNVQIYILDQNHKPVPVGFAGELYISGDGVARGYMNQTELTRQRFIPNPFHDGCIMYKTGDLARFRRDGNIEYIGRGEEQVKIRGHRIELGEIAEQLLKMNGIYDAVVVNREDKQGKQQLYAYYTSLRAISDREIKNHLRQFLPGYMIPAFMERLEQIPLTVNGKVNTRQLPEPQDRGQMEYVAYRNEKEEILVKVIQEVLNVERIGMTDDFYELGGDSIKAIQIANKLNASGWVIKVKELMSHTIIEEMAVYLKSEQVSEAEQGPVEGEIGFNPIAKWFFAQHFSNSNHWNQSLLLKIDPEVTCAMLEQGFRELIRHHDALRMNYDEKLDHLYYNSRYLRDDYEFRINEVDIRDQLHDQQDVQMSVIGSQLKSSLSITRDVLLKAVLIHLGPVRGDRLLITAHHLIMDGVSWTILVEDLNRVVQQQRNGLPVELSPKTHALQVWNQEMQNYGDHIQAEEREYWRQVCRDRAVYPIDYDRGADRIDQCAILQGELNEIDTQRLTRSANAAYGTEAHELLLIALVFAATKNTGQSKVTFELEGHGREEISNRVNISRTIGWFTSMYPVNLYVESDSLSSQIKGLKEQIRHVPKKGLDYGILTYMQNEIDENSDKHIRFNYLGDLGASLNQTVFASAKEDSGNESDGANHLTSLMDINVIIIEGKLSISIQYSRNKFKSETVAQLLAEFIAQIQRLLDHCCNKESREFTPSDFDAIDLEQADLDILFAEVWEGHDEKDNKNPMDNDATLVRSSDSCTGDATG</sequence>
<feature type="compositionally biased region" description="Polar residues" evidence="8">
    <location>
        <begin position="1521"/>
        <end position="1533"/>
    </location>
</feature>
<dbReference type="NCBIfam" id="TIGR01733">
    <property type="entry name" value="AA-adenyl-dom"/>
    <property type="match status" value="1"/>
</dbReference>
<evidence type="ECO:0000256" key="1">
    <source>
        <dbReference type="ARBA" id="ARBA00001957"/>
    </source>
</evidence>
<comment type="cofactor">
    <cofactor evidence="1">
        <name>pantetheine 4'-phosphate</name>
        <dbReference type="ChEBI" id="CHEBI:47942"/>
    </cofactor>
</comment>
<dbReference type="Gene3D" id="3.30.300.30">
    <property type="match status" value="1"/>
</dbReference>
<keyword evidence="3" id="KW-0596">Phosphopantetheine</keyword>
<dbReference type="NCBIfam" id="TIGR01720">
    <property type="entry name" value="NRPS-para261"/>
    <property type="match status" value="1"/>
</dbReference>
<keyword evidence="4" id="KW-0597">Phosphoprotein</keyword>
<dbReference type="RefSeq" id="WP_190298028.1">
    <property type="nucleotide sequence ID" value="NZ_CP061172.1"/>
</dbReference>
<evidence type="ECO:0000256" key="3">
    <source>
        <dbReference type="ARBA" id="ARBA00022450"/>
    </source>
</evidence>
<dbReference type="Gene3D" id="3.30.559.30">
    <property type="entry name" value="Nonribosomal peptide synthetase, condensation domain"/>
    <property type="match status" value="2"/>
</dbReference>
<dbReference type="Pfam" id="PF13193">
    <property type="entry name" value="AMP-binding_C"/>
    <property type="match status" value="1"/>
</dbReference>
<dbReference type="PANTHER" id="PTHR45398:SF1">
    <property type="entry name" value="ENZYME, PUTATIVE (JCVI)-RELATED"/>
    <property type="match status" value="1"/>
</dbReference>
<keyword evidence="5" id="KW-0436">Ligase</keyword>
<dbReference type="FunFam" id="2.30.38.10:FF:000001">
    <property type="entry name" value="Non-ribosomal peptide synthetase PvdI"/>
    <property type="match status" value="1"/>
</dbReference>
<protein>
    <submittedName>
        <fullName evidence="10">Amino acid adenylation domain-containing protein</fullName>
    </submittedName>
</protein>
<name>A0A7H0Y775_9BACL</name>
<dbReference type="PANTHER" id="PTHR45398">
    <property type="match status" value="1"/>
</dbReference>
<dbReference type="Gene3D" id="3.40.50.980">
    <property type="match status" value="2"/>
</dbReference>
<evidence type="ECO:0000256" key="2">
    <source>
        <dbReference type="ARBA" id="ARBA00006432"/>
    </source>
</evidence>
<dbReference type="Proteomes" id="UP000516384">
    <property type="component" value="Chromosome"/>
</dbReference>
<dbReference type="InterPro" id="IPR000873">
    <property type="entry name" value="AMP-dep_synth/lig_dom"/>
</dbReference>
<dbReference type="Pfam" id="PF00501">
    <property type="entry name" value="AMP-binding"/>
    <property type="match status" value="1"/>
</dbReference>
<dbReference type="EMBL" id="CP061172">
    <property type="protein sequence ID" value="QNR66933.1"/>
    <property type="molecule type" value="Genomic_DNA"/>
</dbReference>
<dbReference type="Pfam" id="PF00550">
    <property type="entry name" value="PP-binding"/>
    <property type="match status" value="1"/>
</dbReference>